<evidence type="ECO:0000313" key="3">
    <source>
        <dbReference type="EMBL" id="MDL2405181.1"/>
    </source>
</evidence>
<sequence>MPTLKQALAFCIAKRFLRPFRNRKDVNFLATVVVAIEGMADAIEVACELVLNGRARTRICAGGRDAVIELITDSKKQRDVLARVQEPNVVVLVFKDEGQVPPEIRDFADVYEVIDKLDPRLMKAAVYQAFATKISLSDAQFILEQPIEDWSMAFRTGRPVERSLMLLRKKDEQRQAAVQKTEMVAKPLSLEELHGYGEAKVWGLELASDLARYRRGEIAWADVEPGLLLSGPTGVGKTRFAQALATTCCVPLIHASYARWQSEGHQGDMLAAMYQDFKAAQAKAPALLLVDELDSFGSRANGDSHSRSYTRQVVNGFLECLDGATARSGVIVIGTTNHPEMIDPAILRPGRFDRHIAIALPDSKARLAILRQYLPTAIPGEHETRIIEETEGMSGAELEQLARESRRCARALNREVAVDDMLACLPKTQIVPPKRLAILSIHEVGHAIVALALGRRIEIIRIADRYRADSGGGIELGTVRLEHTDRRRTARSYCEEICVALAGIAAEIELVGEHDDGAAGYPDSDLNKATQLATLVEGVLGFGDTLVVEQNPLDIDQLSRLRLRSPHLWGRVDRLLASQMRETRRIVAENRSAIGALAAELTVRKTMTGTEVSEFLQSAAYVVVMARDLAGNNPEDIKMRRQRAERAN</sequence>
<dbReference type="EMBL" id="JARFYN010000005">
    <property type="protein sequence ID" value="MDL2405181.1"/>
    <property type="molecule type" value="Genomic_DNA"/>
</dbReference>
<dbReference type="Gene3D" id="3.40.50.300">
    <property type="entry name" value="P-loop containing nucleotide triphosphate hydrolases"/>
    <property type="match status" value="1"/>
</dbReference>
<comment type="caution">
    <text evidence="3">The sequence shown here is derived from an EMBL/GenBank/DDBJ whole genome shotgun (WGS) entry which is preliminary data.</text>
</comment>
<organism evidence="3 4">
    <name type="scientific">Rhizobium calliandrae</name>
    <dbReference type="NCBI Taxonomy" id="1312182"/>
    <lineage>
        <taxon>Bacteria</taxon>
        <taxon>Pseudomonadati</taxon>
        <taxon>Pseudomonadota</taxon>
        <taxon>Alphaproteobacteria</taxon>
        <taxon>Hyphomicrobiales</taxon>
        <taxon>Rhizobiaceae</taxon>
        <taxon>Rhizobium/Agrobacterium group</taxon>
        <taxon>Rhizobium</taxon>
    </lineage>
</organism>
<comment type="similarity">
    <text evidence="1">Belongs to the AAA ATPase family.</text>
</comment>
<gene>
    <name evidence="3" type="ORF">PY650_05835</name>
</gene>
<name>A0ABT7K983_9HYPH</name>
<dbReference type="InterPro" id="IPR003959">
    <property type="entry name" value="ATPase_AAA_core"/>
</dbReference>
<dbReference type="InterPro" id="IPR027417">
    <property type="entry name" value="P-loop_NTPase"/>
</dbReference>
<keyword evidence="1" id="KW-0547">Nucleotide-binding</keyword>
<dbReference type="InterPro" id="IPR003960">
    <property type="entry name" value="ATPase_AAA_CS"/>
</dbReference>
<dbReference type="Pfam" id="PF01434">
    <property type="entry name" value="Peptidase_M41"/>
    <property type="match status" value="1"/>
</dbReference>
<accession>A0ABT7K983</accession>
<dbReference type="RefSeq" id="WP_285878091.1">
    <property type="nucleotide sequence ID" value="NZ_JARFYN010000005.1"/>
</dbReference>
<dbReference type="InterPro" id="IPR003593">
    <property type="entry name" value="AAA+_ATPase"/>
</dbReference>
<keyword evidence="1" id="KW-0067">ATP-binding</keyword>
<reference evidence="3" key="1">
    <citation type="submission" date="2023-06" db="EMBL/GenBank/DDBJ databases">
        <title>Phylogenetic Diversity of Rhizobium strains.</title>
        <authorList>
            <person name="Moura F.T."/>
            <person name="Helene L.C.F."/>
            <person name="Hungria M."/>
        </authorList>
    </citation>
    <scope>NUCLEOTIDE SEQUENCE</scope>
    <source>
        <strain evidence="3">CCGE524</strain>
    </source>
</reference>
<dbReference type="CDD" id="cd19481">
    <property type="entry name" value="RecA-like_protease"/>
    <property type="match status" value="1"/>
</dbReference>
<dbReference type="Gene3D" id="1.10.8.60">
    <property type="match status" value="1"/>
</dbReference>
<dbReference type="SUPFAM" id="SSF140990">
    <property type="entry name" value="FtsH protease domain-like"/>
    <property type="match status" value="1"/>
</dbReference>
<protein>
    <submittedName>
        <fullName evidence="3">AAA family ATPase</fullName>
    </submittedName>
</protein>
<dbReference type="InterPro" id="IPR037219">
    <property type="entry name" value="Peptidase_M41-like"/>
</dbReference>
<dbReference type="InterPro" id="IPR000642">
    <property type="entry name" value="Peptidase_M41"/>
</dbReference>
<evidence type="ECO:0000313" key="4">
    <source>
        <dbReference type="Proteomes" id="UP001172630"/>
    </source>
</evidence>
<dbReference type="SMART" id="SM00382">
    <property type="entry name" value="AAA"/>
    <property type="match status" value="1"/>
</dbReference>
<evidence type="ECO:0000259" key="2">
    <source>
        <dbReference type="SMART" id="SM00382"/>
    </source>
</evidence>
<dbReference type="SUPFAM" id="SSF52540">
    <property type="entry name" value="P-loop containing nucleoside triphosphate hydrolases"/>
    <property type="match status" value="1"/>
</dbReference>
<dbReference type="PANTHER" id="PTHR23076">
    <property type="entry name" value="METALLOPROTEASE M41 FTSH"/>
    <property type="match status" value="1"/>
</dbReference>
<dbReference type="PROSITE" id="PS00674">
    <property type="entry name" value="AAA"/>
    <property type="match status" value="1"/>
</dbReference>
<feature type="domain" description="AAA+ ATPase" evidence="2">
    <location>
        <begin position="223"/>
        <end position="362"/>
    </location>
</feature>
<dbReference type="Proteomes" id="UP001172630">
    <property type="component" value="Unassembled WGS sequence"/>
</dbReference>
<dbReference type="PANTHER" id="PTHR23076:SF97">
    <property type="entry name" value="ATP-DEPENDENT ZINC METALLOPROTEASE YME1L1"/>
    <property type="match status" value="1"/>
</dbReference>
<dbReference type="Pfam" id="PF00004">
    <property type="entry name" value="AAA"/>
    <property type="match status" value="1"/>
</dbReference>
<keyword evidence="4" id="KW-1185">Reference proteome</keyword>
<dbReference type="Gene3D" id="1.20.58.760">
    <property type="entry name" value="Peptidase M41"/>
    <property type="match status" value="1"/>
</dbReference>
<proteinExistence type="inferred from homology"/>
<evidence type="ECO:0000256" key="1">
    <source>
        <dbReference type="RuleBase" id="RU003651"/>
    </source>
</evidence>